<dbReference type="OrthoDB" id="9815296at2"/>
<dbReference type="Gene3D" id="1.10.150.20">
    <property type="entry name" value="5' to 3' exonuclease, C-terminal subdomain"/>
    <property type="match status" value="1"/>
</dbReference>
<dbReference type="Gene3D" id="1.10.132.30">
    <property type="match status" value="1"/>
</dbReference>
<dbReference type="Gene3D" id="1.10.40.90">
    <property type="match status" value="1"/>
</dbReference>
<dbReference type="GeneID" id="85007447"/>
<dbReference type="Gene3D" id="2.40.40.20">
    <property type="match status" value="1"/>
</dbReference>
<evidence type="ECO:0000256" key="14">
    <source>
        <dbReference type="SAM" id="MobiDB-lite"/>
    </source>
</evidence>
<accession>D0WGC4</accession>
<dbReference type="InterPro" id="IPR042102">
    <property type="entry name" value="RNA_pol_Rpb1_3_sf"/>
</dbReference>
<dbReference type="Pfam" id="PF00623">
    <property type="entry name" value="RNA_pol_Rpb1_2"/>
    <property type="match status" value="2"/>
</dbReference>
<evidence type="ECO:0000256" key="3">
    <source>
        <dbReference type="ARBA" id="ARBA00022478"/>
    </source>
</evidence>
<feature type="binding site" evidence="11">
    <location>
        <position position="538"/>
    </location>
    <ligand>
        <name>Mg(2+)</name>
        <dbReference type="ChEBI" id="CHEBI:18420"/>
    </ligand>
</feature>
<evidence type="ECO:0000256" key="11">
    <source>
        <dbReference type="HAMAP-Rule" id="MF_01322"/>
    </source>
</evidence>
<dbReference type="HOGENOM" id="CLU_000524_3_1_11"/>
<dbReference type="GO" id="GO:0003899">
    <property type="term" value="F:DNA-directed RNA polymerase activity"/>
    <property type="evidence" value="ECO:0007669"/>
    <property type="project" value="UniProtKB-UniRule"/>
</dbReference>
<feature type="compositionally biased region" description="Acidic residues" evidence="14">
    <location>
        <begin position="1448"/>
        <end position="1458"/>
    </location>
</feature>
<evidence type="ECO:0000256" key="10">
    <source>
        <dbReference type="ARBA" id="ARBA00048552"/>
    </source>
</evidence>
<evidence type="ECO:0000313" key="17">
    <source>
        <dbReference type="Proteomes" id="UP000006001"/>
    </source>
</evidence>
<evidence type="ECO:0000313" key="16">
    <source>
        <dbReference type="EMBL" id="EEZ61537.1"/>
    </source>
</evidence>
<evidence type="ECO:0000256" key="8">
    <source>
        <dbReference type="ARBA" id="ARBA00022842"/>
    </source>
</evidence>
<dbReference type="Pfam" id="PF03118">
    <property type="entry name" value="RNA_pol_A_CTD"/>
    <property type="match status" value="1"/>
</dbReference>
<feature type="binding site" evidence="11">
    <location>
        <position position="62"/>
    </location>
    <ligand>
        <name>Zn(2+)</name>
        <dbReference type="ChEBI" id="CHEBI:29105"/>
        <label>1</label>
    </ligand>
</feature>
<dbReference type="Proteomes" id="UP000006001">
    <property type="component" value="Unassembled WGS sequence"/>
</dbReference>
<dbReference type="SUPFAM" id="SSF64484">
    <property type="entry name" value="beta and beta-prime subunits of DNA dependent RNA-polymerase"/>
    <property type="match status" value="1"/>
</dbReference>
<dbReference type="InterPro" id="IPR045867">
    <property type="entry name" value="DNA-dir_RpoC_beta_prime"/>
</dbReference>
<evidence type="ECO:0000256" key="12">
    <source>
        <dbReference type="RuleBase" id="RU004279"/>
    </source>
</evidence>
<evidence type="ECO:0000256" key="5">
    <source>
        <dbReference type="ARBA" id="ARBA00022695"/>
    </source>
</evidence>
<dbReference type="InterPro" id="IPR007081">
    <property type="entry name" value="RNA_pol_Rpb1_5"/>
</dbReference>
<evidence type="ECO:0000259" key="15">
    <source>
        <dbReference type="SMART" id="SM00663"/>
    </source>
</evidence>
<dbReference type="InterPro" id="IPR012754">
    <property type="entry name" value="DNA-dir_RpoC_beta_prime_bact"/>
</dbReference>
<feature type="binding site" evidence="11">
    <location>
        <position position="80"/>
    </location>
    <ligand>
        <name>Zn(2+)</name>
        <dbReference type="ChEBI" id="CHEBI:29105"/>
        <label>1</label>
    </ligand>
</feature>
<dbReference type="Gene3D" id="1.10.1790.20">
    <property type="match status" value="1"/>
</dbReference>
<dbReference type="EC" id="2.7.7.6" evidence="11"/>
<dbReference type="GO" id="GO:0008270">
    <property type="term" value="F:zinc ion binding"/>
    <property type="evidence" value="ECO:0007669"/>
    <property type="project" value="UniProtKB-UniRule"/>
</dbReference>
<feature type="binding site" evidence="11">
    <location>
        <position position="944"/>
    </location>
    <ligand>
        <name>Zn(2+)</name>
        <dbReference type="ChEBI" id="CHEBI:29105"/>
        <label>2</label>
    </ligand>
</feature>
<feature type="coiled-coil region" evidence="13">
    <location>
        <begin position="143"/>
        <end position="181"/>
    </location>
</feature>
<comment type="catalytic activity">
    <reaction evidence="10 11 12">
        <text>RNA(n) + a ribonucleoside 5'-triphosphate = RNA(n+1) + diphosphate</text>
        <dbReference type="Rhea" id="RHEA:21248"/>
        <dbReference type="Rhea" id="RHEA-COMP:14527"/>
        <dbReference type="Rhea" id="RHEA-COMP:17342"/>
        <dbReference type="ChEBI" id="CHEBI:33019"/>
        <dbReference type="ChEBI" id="CHEBI:61557"/>
        <dbReference type="ChEBI" id="CHEBI:140395"/>
        <dbReference type="EC" id="2.7.7.6"/>
    </reaction>
</comment>
<feature type="domain" description="RNA polymerase N-terminal" evidence="15">
    <location>
        <begin position="313"/>
        <end position="592"/>
    </location>
</feature>
<dbReference type="Pfam" id="PF05000">
    <property type="entry name" value="RNA_pol_Rpb1_4"/>
    <property type="match status" value="1"/>
</dbReference>
<evidence type="ECO:0000256" key="1">
    <source>
        <dbReference type="ARBA" id="ARBA00004026"/>
    </source>
</evidence>
<dbReference type="Pfam" id="PF04983">
    <property type="entry name" value="RNA_pol_Rpb1_3"/>
    <property type="match status" value="1"/>
</dbReference>
<feature type="region of interest" description="Disordered" evidence="14">
    <location>
        <begin position="1436"/>
        <end position="1458"/>
    </location>
</feature>
<dbReference type="InterPro" id="IPR011260">
    <property type="entry name" value="RNAP_asu_C"/>
</dbReference>
<sequence>MTEFDVNNFSALKISLASAEDVRSWSHGEVKKPETINYRTLKPEKDGLFCEKIFGPTKDWECACGKYKRIRFKGIVCERCGVEVTRSKVRRERMGHIELATPVSHIWYFKGSPSRLGYLLDIAPKELEKVLYFASSIITWVDEEAREADIDELRDELEADLQELDAERDRLVEATRRLSTEYVPEADDFEDDIAEEERMSPEEVEAEIADVYDEFNERKALRSEALDVFLKIVPKQLISDDALYREMRVNYGDYFRGGMGAEAVRDLLDGLDLEKVSEELKDVVENGKGQKRAKAVKRLKVVDAFMKSDNAPSDMILDVIPVLPPDLRPMVQLDGGRFATSDLNDLYRRVINRNNRLKRLLDLGAPEIIVNNEKRMLQEAVDSLFDNGRRGRPVTGPGNRPLKSLADMLKGKQGRFRQNLLGKRVDYSGRSVIVVGPNLKLHQCGLPQQMALELFKPFVMKRLVELEYCGNIKAAKRAVDRGASYVWDVLEEVIVDHPVLLNRAPTLHRLGIQAFEPVLVEGKAIRLHPLVCTAFNADFDGDQMAVHVPLGNEAQAEARILMLSANNIKSPAHGRPLTIPTQDMVIGMYFLTTPREGFPGEGHVFTDFEDALHAYEAHAGVDIQAKVYVRLDRDMLVSHAFGESEEYKAGQRLETTIGRVLFNDVLPDDYPFVNFVVDKSRVGDLIEDCCNKYDLSEMPPILDGIKNLGYHYATQAGITVSVYDATIPPNKEEILASAEAKVAAINEDYEMGLMSDEERHRQTIDVWTDANEEVGNAMDANFDRLNPIYMMATSGARGNVKQIRQLAGMRGLMSDPNGDIIDRPIKANFREGLSVLEYFISTHGARKGLTDTALRTADSGYLTRRLVDVAQDVIVREIDCGSTEGVVYPLHDDKGEIDENLVGRCLLEDAGALKAGEYITSMDQLKKMSEDGVETLSIRTIMTCHAEHGVCQKCYGWDLATGRPVNIGTAVGIIAAQSIGEPGTQLTMRTFHAGGVAGDDITHGLPRVTELFEARKPKGLAVLAEIAGTLQVSGDKSTKSLTIHDENGNYREYVVSARAQLLPGVHDGDKVRVGQQLTKGSVNPHDLLRLTDANTTLRYIVSQVQDVYVSQGVDINDKHIEVIARQMLRKVLVVSAGDSMLLPGRQVNRYEFERIANELIAEGKEPPVCQPLLLGITKASLATDSFLSAASFQETTKVLTDAAIEGKVDGLQGLKENVIIGKPIPAGTGLSRYHKVGLTYHGTPTAPVEGEDLPESAPAELREIEDLLPQPQDWALDEGYGAYANYFGANGYRGHGKKLSDEDARLYLYDDLGVSQRWANKFSEAGIDTVGDLVGYTEDELLRIEGIGAKALEELKAGLEEHELSHLLDDELAATNDEMSQLLDMVFSPDDTVLIGGDQPATFNTEGEEMLGEALPPHSYHRDLSELDALLGGLGDFGFGETSKQDEEASNAEDSDEE</sequence>
<feature type="binding site" evidence="11">
    <location>
        <position position="880"/>
    </location>
    <ligand>
        <name>Zn(2+)</name>
        <dbReference type="ChEBI" id="CHEBI:29105"/>
        <label>2</label>
    </ligand>
</feature>
<dbReference type="PANTHER" id="PTHR19376:SF54">
    <property type="entry name" value="DNA-DIRECTED RNA POLYMERASE SUBUNIT BETA"/>
    <property type="match status" value="1"/>
</dbReference>
<dbReference type="InterPro" id="IPR000722">
    <property type="entry name" value="RNA_pol_asu"/>
</dbReference>
<dbReference type="GO" id="GO:0000428">
    <property type="term" value="C:DNA-directed RNA polymerase complex"/>
    <property type="evidence" value="ECO:0007669"/>
    <property type="project" value="UniProtKB-KW"/>
</dbReference>
<keyword evidence="13" id="KW-0175">Coiled coil</keyword>
<reference evidence="16" key="1">
    <citation type="submission" date="2009-10" db="EMBL/GenBank/DDBJ databases">
        <authorList>
            <person name="Weinstock G."/>
            <person name="Sodergren E."/>
            <person name="Clifton S."/>
            <person name="Fulton L."/>
            <person name="Fulton B."/>
            <person name="Courtney L."/>
            <person name="Fronick C."/>
            <person name="Harrison M."/>
            <person name="Strong C."/>
            <person name="Farmer C."/>
            <person name="Delahaunty K."/>
            <person name="Markovic C."/>
            <person name="Hall O."/>
            <person name="Minx P."/>
            <person name="Tomlinson C."/>
            <person name="Mitreva M."/>
            <person name="Nelson J."/>
            <person name="Hou S."/>
            <person name="Wollam A."/>
            <person name="Pepin K.H."/>
            <person name="Johnson M."/>
            <person name="Bhonagiri V."/>
            <person name="Nash W.E."/>
            <person name="Warren W."/>
            <person name="Chinwalla A."/>
            <person name="Mardis E.R."/>
            <person name="Wilson R.K."/>
        </authorList>
    </citation>
    <scope>NUCLEOTIDE SEQUENCE [LARGE SCALE GENOMIC DNA]</scope>
    <source>
        <strain evidence="16">ATCC 700122</strain>
    </source>
</reference>
<evidence type="ECO:0000256" key="13">
    <source>
        <dbReference type="SAM" id="Coils"/>
    </source>
</evidence>
<dbReference type="Gene3D" id="4.10.860.120">
    <property type="entry name" value="RNA polymerase II, clamp domain"/>
    <property type="match status" value="1"/>
</dbReference>
<keyword evidence="17" id="KW-1185">Reference proteome</keyword>
<dbReference type="SUPFAM" id="SSF47789">
    <property type="entry name" value="C-terminal domain of RNA polymerase alpha subunit"/>
    <property type="match status" value="1"/>
</dbReference>
<comment type="cofactor">
    <cofactor evidence="11">
        <name>Mg(2+)</name>
        <dbReference type="ChEBI" id="CHEBI:18420"/>
    </cofactor>
    <text evidence="11">Binds 1 Mg(2+) ion per subunit.</text>
</comment>
<dbReference type="CDD" id="cd02655">
    <property type="entry name" value="RNAP_beta'_C"/>
    <property type="match status" value="1"/>
</dbReference>
<dbReference type="EMBL" id="ACUX02000006">
    <property type="protein sequence ID" value="EEZ61537.1"/>
    <property type="molecule type" value="Genomic_DNA"/>
</dbReference>
<evidence type="ECO:0000256" key="7">
    <source>
        <dbReference type="ARBA" id="ARBA00022833"/>
    </source>
</evidence>
<comment type="subunit">
    <text evidence="11">The RNAP catalytic core consists of 2 alpha, 1 beta, 1 beta' and 1 omega subunit. When a sigma factor is associated with the core the holoenzyme is formed, which can initiate transcription.</text>
</comment>
<keyword evidence="5 11" id="KW-0548">Nucleotidyltransferase</keyword>
<keyword evidence="3 11" id="KW-0240">DNA-directed RNA polymerase</keyword>
<organism evidence="16 17">
    <name type="scientific">Slackia exigua (strain ATCC 700122 / DSM 15923 / CIP 105133 / JCM 11022 / KCTC 5966 / S-7)</name>
    <dbReference type="NCBI Taxonomy" id="649764"/>
    <lineage>
        <taxon>Bacteria</taxon>
        <taxon>Bacillati</taxon>
        <taxon>Actinomycetota</taxon>
        <taxon>Coriobacteriia</taxon>
        <taxon>Eggerthellales</taxon>
        <taxon>Eggerthellaceae</taxon>
        <taxon>Slackia</taxon>
    </lineage>
</organism>
<feature type="binding site" evidence="11">
    <location>
        <position position="951"/>
    </location>
    <ligand>
        <name>Zn(2+)</name>
        <dbReference type="ChEBI" id="CHEBI:29105"/>
        <label>2</label>
    </ligand>
</feature>
<feature type="binding site" evidence="11">
    <location>
        <position position="540"/>
    </location>
    <ligand>
        <name>Mg(2+)</name>
        <dbReference type="ChEBI" id="CHEBI:18420"/>
    </ligand>
</feature>
<dbReference type="InterPro" id="IPR044893">
    <property type="entry name" value="RNA_pol_Rpb1_clamp_domain"/>
</dbReference>
<dbReference type="Gene3D" id="2.40.50.100">
    <property type="match status" value="1"/>
</dbReference>
<proteinExistence type="inferred from homology"/>
<dbReference type="Pfam" id="PF04998">
    <property type="entry name" value="RNA_pol_Rpb1_5"/>
    <property type="match status" value="1"/>
</dbReference>
<keyword evidence="6 11" id="KW-0479">Metal-binding</keyword>
<dbReference type="InterPro" id="IPR007083">
    <property type="entry name" value="RNA_pol_Rpb1_4"/>
</dbReference>
<keyword evidence="7 11" id="KW-0862">Zinc</keyword>
<dbReference type="GO" id="GO:0003677">
    <property type="term" value="F:DNA binding"/>
    <property type="evidence" value="ECO:0007669"/>
    <property type="project" value="UniProtKB-UniRule"/>
</dbReference>
<keyword evidence="4 11" id="KW-0808">Transferase</keyword>
<dbReference type="GO" id="GO:0000287">
    <property type="term" value="F:magnesium ion binding"/>
    <property type="evidence" value="ECO:0007669"/>
    <property type="project" value="UniProtKB-UniRule"/>
</dbReference>
<evidence type="ECO:0000256" key="6">
    <source>
        <dbReference type="ARBA" id="ARBA00022723"/>
    </source>
</evidence>
<feature type="binding site" evidence="11">
    <location>
        <position position="542"/>
    </location>
    <ligand>
        <name>Mg(2+)</name>
        <dbReference type="ChEBI" id="CHEBI:18420"/>
    </ligand>
</feature>
<dbReference type="Gene3D" id="1.10.150.390">
    <property type="match status" value="1"/>
</dbReference>
<dbReference type="InterPro" id="IPR006592">
    <property type="entry name" value="RNA_pol_N"/>
</dbReference>
<dbReference type="NCBIfam" id="TIGR02386">
    <property type="entry name" value="rpoC_TIGR"/>
    <property type="match status" value="1"/>
</dbReference>
<dbReference type="SMART" id="SM00663">
    <property type="entry name" value="RPOLA_N"/>
    <property type="match status" value="1"/>
</dbReference>
<feature type="binding site" evidence="11">
    <location>
        <position position="954"/>
    </location>
    <ligand>
        <name>Zn(2+)</name>
        <dbReference type="ChEBI" id="CHEBI:29105"/>
        <label>2</label>
    </ligand>
</feature>
<keyword evidence="9 11" id="KW-0804">Transcription</keyword>
<dbReference type="CDD" id="cd01609">
    <property type="entry name" value="RNAP_beta'_N"/>
    <property type="match status" value="1"/>
</dbReference>
<dbReference type="HAMAP" id="MF_01322">
    <property type="entry name" value="RNApol_bact_RpoC"/>
    <property type="match status" value="1"/>
</dbReference>
<keyword evidence="8 11" id="KW-0460">Magnesium</keyword>
<comment type="caution">
    <text evidence="16">The sequence shown here is derived from an EMBL/GenBank/DDBJ whole genome shotgun (WGS) entry which is preliminary data.</text>
</comment>
<evidence type="ECO:0000256" key="9">
    <source>
        <dbReference type="ARBA" id="ARBA00023163"/>
    </source>
</evidence>
<evidence type="ECO:0000256" key="2">
    <source>
        <dbReference type="ARBA" id="ARBA00006460"/>
    </source>
</evidence>
<dbReference type="InterPro" id="IPR038120">
    <property type="entry name" value="Rpb1_funnel_sf"/>
</dbReference>
<dbReference type="Pfam" id="PF04997">
    <property type="entry name" value="RNA_pol_Rpb1_1"/>
    <property type="match status" value="1"/>
</dbReference>
<dbReference type="RefSeq" id="WP_006362130.1">
    <property type="nucleotide sequence ID" value="NZ_GG700630.1"/>
</dbReference>
<dbReference type="InterPro" id="IPR007066">
    <property type="entry name" value="RNA_pol_Rpb1_3"/>
</dbReference>
<dbReference type="eggNOG" id="COG0086">
    <property type="taxonomic scope" value="Bacteria"/>
</dbReference>
<dbReference type="PANTHER" id="PTHR19376">
    <property type="entry name" value="DNA-DIRECTED RNA POLYMERASE"/>
    <property type="match status" value="1"/>
</dbReference>
<dbReference type="FunFam" id="4.10.860.120:FF:000001">
    <property type="entry name" value="DNA-directed RNA polymerase subunit beta"/>
    <property type="match status" value="1"/>
</dbReference>
<dbReference type="NCBIfam" id="NF011498">
    <property type="entry name" value="PRK14906.1"/>
    <property type="match status" value="1"/>
</dbReference>
<feature type="binding site" evidence="11">
    <location>
        <position position="64"/>
    </location>
    <ligand>
        <name>Zn(2+)</name>
        <dbReference type="ChEBI" id="CHEBI:29105"/>
        <label>1</label>
    </ligand>
</feature>
<protein>
    <recommendedName>
        <fullName evidence="11">DNA-directed RNA polymerase subunit beta'</fullName>
        <shortName evidence="11">RNAP subunit beta'</shortName>
        <ecNumber evidence="11">2.7.7.6</ecNumber>
    </recommendedName>
    <alternativeName>
        <fullName evidence="11">RNA polymerase subunit beta'</fullName>
    </alternativeName>
    <alternativeName>
        <fullName evidence="11">Transcriptase subunit beta'</fullName>
    </alternativeName>
</protein>
<comment type="function">
    <text evidence="1 11 12">DNA-dependent RNA polymerase catalyzes the transcription of DNA into RNA using the four ribonucleoside triphosphates as substrates.</text>
</comment>
<dbReference type="STRING" id="649764.HMPREF0762_00875"/>
<comment type="cofactor">
    <cofactor evidence="11">
        <name>Zn(2+)</name>
        <dbReference type="ChEBI" id="CHEBI:29105"/>
    </cofactor>
    <text evidence="11">Binds 2 Zn(2+) ions per subunit.</text>
</comment>
<dbReference type="Gene3D" id="1.10.274.100">
    <property type="entry name" value="RNA polymerase Rpb1, domain 3"/>
    <property type="match status" value="1"/>
</dbReference>
<name>D0WGC4_SLAES</name>
<gene>
    <name evidence="11 16" type="primary">rpoC</name>
    <name evidence="16" type="ORF">HMPREF0762_00875</name>
</gene>
<comment type="similarity">
    <text evidence="2 11 12">Belongs to the RNA polymerase beta' chain family.</text>
</comment>
<dbReference type="InterPro" id="IPR007080">
    <property type="entry name" value="RNA_pol_Rpb1_1"/>
</dbReference>
<feature type="binding site" evidence="11">
    <location>
        <position position="77"/>
    </location>
    <ligand>
        <name>Zn(2+)</name>
        <dbReference type="ChEBI" id="CHEBI:29105"/>
        <label>1</label>
    </ligand>
</feature>
<evidence type="ECO:0000256" key="4">
    <source>
        <dbReference type="ARBA" id="ARBA00022679"/>
    </source>
</evidence>
<dbReference type="GO" id="GO:0006351">
    <property type="term" value="P:DNA-templated transcription"/>
    <property type="evidence" value="ECO:0007669"/>
    <property type="project" value="UniProtKB-UniRule"/>
</dbReference>